<feature type="compositionally biased region" description="Low complexity" evidence="1">
    <location>
        <begin position="152"/>
        <end position="170"/>
    </location>
</feature>
<dbReference type="InParanoid" id="A0A286UJ57"/>
<gene>
    <name evidence="2" type="ORF">PNOK_0458500</name>
</gene>
<organism evidence="2 3">
    <name type="scientific">Pyrrhoderma noxium</name>
    <dbReference type="NCBI Taxonomy" id="2282107"/>
    <lineage>
        <taxon>Eukaryota</taxon>
        <taxon>Fungi</taxon>
        <taxon>Dikarya</taxon>
        <taxon>Basidiomycota</taxon>
        <taxon>Agaricomycotina</taxon>
        <taxon>Agaricomycetes</taxon>
        <taxon>Hymenochaetales</taxon>
        <taxon>Hymenochaetaceae</taxon>
        <taxon>Pyrrhoderma</taxon>
    </lineage>
</organism>
<comment type="caution">
    <text evidence="2">The sequence shown here is derived from an EMBL/GenBank/DDBJ whole genome shotgun (WGS) entry which is preliminary data.</text>
</comment>
<dbReference type="EMBL" id="NBII01000004">
    <property type="protein sequence ID" value="PAV19651.1"/>
    <property type="molecule type" value="Genomic_DNA"/>
</dbReference>
<dbReference type="OrthoDB" id="2591449at2759"/>
<reference evidence="2 3" key="1">
    <citation type="journal article" date="2017" name="Mol. Ecol.">
        <title>Comparative and population genomic landscape of Phellinus noxius: A hypervariable fungus causing root rot in trees.</title>
        <authorList>
            <person name="Chung C.L."/>
            <person name="Lee T.J."/>
            <person name="Akiba M."/>
            <person name="Lee H.H."/>
            <person name="Kuo T.H."/>
            <person name="Liu D."/>
            <person name="Ke H.M."/>
            <person name="Yokoi T."/>
            <person name="Roa M.B."/>
            <person name="Lu M.J."/>
            <person name="Chang Y.Y."/>
            <person name="Ann P.J."/>
            <person name="Tsai J.N."/>
            <person name="Chen C.Y."/>
            <person name="Tzean S.S."/>
            <person name="Ota Y."/>
            <person name="Hattori T."/>
            <person name="Sahashi N."/>
            <person name="Liou R.F."/>
            <person name="Kikuchi T."/>
            <person name="Tsai I.J."/>
        </authorList>
    </citation>
    <scope>NUCLEOTIDE SEQUENCE [LARGE SCALE GENOMIC DNA]</scope>
    <source>
        <strain evidence="2 3">FFPRI411160</strain>
    </source>
</reference>
<feature type="compositionally biased region" description="Polar residues" evidence="1">
    <location>
        <begin position="99"/>
        <end position="110"/>
    </location>
</feature>
<evidence type="ECO:0000313" key="3">
    <source>
        <dbReference type="Proteomes" id="UP000217199"/>
    </source>
</evidence>
<dbReference type="AlphaFoldDB" id="A0A286UJ57"/>
<feature type="region of interest" description="Disordered" evidence="1">
    <location>
        <begin position="72"/>
        <end position="191"/>
    </location>
</feature>
<feature type="region of interest" description="Disordered" evidence="1">
    <location>
        <begin position="1"/>
        <end position="60"/>
    </location>
</feature>
<protein>
    <submittedName>
        <fullName evidence="2">Uncharacterized protein</fullName>
    </submittedName>
</protein>
<feature type="compositionally biased region" description="Low complexity" evidence="1">
    <location>
        <begin position="112"/>
        <end position="134"/>
    </location>
</feature>
<feature type="region of interest" description="Disordered" evidence="1">
    <location>
        <begin position="428"/>
        <end position="476"/>
    </location>
</feature>
<evidence type="ECO:0000313" key="2">
    <source>
        <dbReference type="EMBL" id="PAV19651.1"/>
    </source>
</evidence>
<evidence type="ECO:0000256" key="1">
    <source>
        <dbReference type="SAM" id="MobiDB-lite"/>
    </source>
</evidence>
<sequence>MQLNIQSGAPLVSPMPLRERASSLGHRPTHGNGHKRTLSARRGSISAPDPHGKYSLPTPRCALSRLTVVRVPKEEEKSFNGNPNSPRRTGSPGPKSPTFADSNASVQRPHSPSRLSFASASFSSPQSPTRSQQRINVPEPISIPGPKRGMCSAPSSPARMSFASASFSAPGRPKPPTITRHTRSNSASSISSINSIGSLSSYHKLSPTQIYDLAKSSSYPTSASPAPSNSFTQLADDVFLPFIDRPSEVAALISGGGNAKILRLVAQSFSQLEQLEQLDQMTQNAKDLVGVPESWTFEDLMTWLTQTSRSEISDTIWVQTLRKALRLRSEVLWERVKSMLGIPFDLDLDSSDHASKPLTKIQTSEIVNPSLGEDQALSIDQIHPLPFSPAVQLGDISESIEEEGTNSDSSIKGAEPVLGLRVCTSVTFSQEEKSPKSPKSPSHSRHGSRHSTVPIRSSPLAPPKSEQQANGSNFVSRSPDMVGALYVRATQAKHSLQSARPMFPMNFAKIGLHPTLLRVN</sequence>
<keyword evidence="3" id="KW-1185">Reference proteome</keyword>
<proteinExistence type="predicted"/>
<feature type="compositionally biased region" description="Polar residues" evidence="1">
    <location>
        <begin position="79"/>
        <end position="88"/>
    </location>
</feature>
<feature type="compositionally biased region" description="Polar residues" evidence="1">
    <location>
        <begin position="465"/>
        <end position="476"/>
    </location>
</feature>
<accession>A0A286UJ57</accession>
<dbReference type="Proteomes" id="UP000217199">
    <property type="component" value="Unassembled WGS sequence"/>
</dbReference>
<feature type="compositionally biased region" description="Basic residues" evidence="1">
    <location>
        <begin position="27"/>
        <end position="39"/>
    </location>
</feature>
<dbReference type="STRING" id="2282107.A0A286UJ57"/>
<name>A0A286UJ57_9AGAM</name>